<dbReference type="STRING" id="83767.SAMN05660652_00515"/>
<dbReference type="GO" id="GO:0005509">
    <property type="term" value="F:calcium ion binding"/>
    <property type="evidence" value="ECO:0007669"/>
    <property type="project" value="InterPro"/>
</dbReference>
<feature type="region of interest" description="Disordered" evidence="6">
    <location>
        <begin position="193"/>
        <end position="226"/>
    </location>
</feature>
<dbReference type="PANTHER" id="PTHR23055">
    <property type="entry name" value="CALCIUM BINDING PROTEINS"/>
    <property type="match status" value="1"/>
</dbReference>
<evidence type="ECO:0000256" key="4">
    <source>
        <dbReference type="ARBA" id="ARBA00022737"/>
    </source>
</evidence>
<evidence type="ECO:0000256" key="6">
    <source>
        <dbReference type="SAM" id="MobiDB-lite"/>
    </source>
</evidence>
<feature type="region of interest" description="Disordered" evidence="6">
    <location>
        <begin position="14"/>
        <end position="34"/>
    </location>
</feature>
<dbReference type="AlphaFoldDB" id="A0A1G7WH43"/>
<dbReference type="Pfam" id="PF13499">
    <property type="entry name" value="EF-hand_7"/>
    <property type="match status" value="1"/>
</dbReference>
<keyword evidence="3" id="KW-0479">Metal-binding</keyword>
<dbReference type="InterPro" id="IPR002048">
    <property type="entry name" value="EF_hand_dom"/>
</dbReference>
<dbReference type="InterPro" id="IPR011992">
    <property type="entry name" value="EF-hand-dom_pair"/>
</dbReference>
<accession>A0A1G7WH43</accession>
<dbReference type="InterPro" id="IPR028846">
    <property type="entry name" value="Recoverin"/>
</dbReference>
<evidence type="ECO:0000256" key="2">
    <source>
        <dbReference type="ARBA" id="ARBA00022707"/>
    </source>
</evidence>
<feature type="region of interest" description="Disordered" evidence="6">
    <location>
        <begin position="56"/>
        <end position="157"/>
    </location>
</feature>
<name>A0A1G7WH43_9RHOO</name>
<dbReference type="Gene3D" id="1.10.238.10">
    <property type="entry name" value="EF-hand"/>
    <property type="match status" value="2"/>
</dbReference>
<evidence type="ECO:0000259" key="7">
    <source>
        <dbReference type="PROSITE" id="PS50222"/>
    </source>
</evidence>
<dbReference type="SUPFAM" id="SSF47473">
    <property type="entry name" value="EF-hand"/>
    <property type="match status" value="1"/>
</dbReference>
<evidence type="ECO:0000313" key="8">
    <source>
        <dbReference type="EMBL" id="SDG71218.1"/>
    </source>
</evidence>
<keyword evidence="5" id="KW-0449">Lipoprotein</keyword>
<reference evidence="8 9" key="1">
    <citation type="submission" date="2016-10" db="EMBL/GenBank/DDBJ databases">
        <authorList>
            <person name="de Groot N.N."/>
        </authorList>
    </citation>
    <scope>NUCLEOTIDE SEQUENCE [LARGE SCALE GENOMIC DNA]</scope>
    <source>
        <strain evidence="8 9">DSM 5885</strain>
    </source>
</reference>
<feature type="domain" description="EF-hand" evidence="7">
    <location>
        <begin position="31"/>
        <end position="66"/>
    </location>
</feature>
<feature type="compositionally biased region" description="Polar residues" evidence="6">
    <location>
        <begin position="108"/>
        <end position="121"/>
    </location>
</feature>
<keyword evidence="2" id="KW-0519">Myristate</keyword>
<feature type="domain" description="EF-hand" evidence="7">
    <location>
        <begin position="72"/>
        <end position="107"/>
    </location>
</feature>
<comment type="similarity">
    <text evidence="1">Belongs to the recoverin family.</text>
</comment>
<protein>
    <submittedName>
        <fullName evidence="8">EF hand</fullName>
    </submittedName>
</protein>
<dbReference type="OrthoDB" id="8590058at2"/>
<feature type="compositionally biased region" description="Low complexity" evidence="6">
    <location>
        <begin position="56"/>
        <end position="78"/>
    </location>
</feature>
<dbReference type="PANTHER" id="PTHR23055:SF178">
    <property type="entry name" value="NEUROCALCIN HOMOLOG"/>
    <property type="match status" value="1"/>
</dbReference>
<evidence type="ECO:0000313" key="9">
    <source>
        <dbReference type="Proteomes" id="UP000198607"/>
    </source>
</evidence>
<dbReference type="SMART" id="SM00054">
    <property type="entry name" value="EFh"/>
    <property type="match status" value="3"/>
</dbReference>
<evidence type="ECO:0000256" key="3">
    <source>
        <dbReference type="ARBA" id="ARBA00022723"/>
    </source>
</evidence>
<dbReference type="InterPro" id="IPR018247">
    <property type="entry name" value="EF_Hand_1_Ca_BS"/>
</dbReference>
<dbReference type="EMBL" id="FNCY01000001">
    <property type="protein sequence ID" value="SDG71218.1"/>
    <property type="molecule type" value="Genomic_DNA"/>
</dbReference>
<dbReference type="RefSeq" id="WP_091932856.1">
    <property type="nucleotide sequence ID" value="NZ_FNCY01000001.1"/>
</dbReference>
<keyword evidence="9" id="KW-1185">Reference proteome</keyword>
<feature type="compositionally biased region" description="Low complexity" evidence="6">
    <location>
        <begin position="14"/>
        <end position="27"/>
    </location>
</feature>
<proteinExistence type="inferred from homology"/>
<dbReference type="Pfam" id="PF13202">
    <property type="entry name" value="EF-hand_5"/>
    <property type="match status" value="1"/>
</dbReference>
<evidence type="ECO:0000256" key="1">
    <source>
        <dbReference type="ARBA" id="ARBA00006049"/>
    </source>
</evidence>
<sequence>MSSISSIGNYYNTSSYYTTGSSSSTSSKRPSSDEIASELFSVLDSSGKGYIEESDLASALSSLSGTSSTTSSSTSSASDIFSQLDSNGDGKVTASEMSASLTKLADQLDTQFNQSRMQDATGSMPPPPPPTNDTGFTQDELEQQLSEISSSGSTSDSQRADLISNIVNNFSAADTNGDGKVTFDEAMSYQQSTTSATSSSSSSSSSTSTSSDSSSKDSSTSTQTTDAQMFRQLMDLLRLYGDGTSSNNTLSSLSSLISTSA</sequence>
<feature type="compositionally biased region" description="Low complexity" evidence="6">
    <location>
        <begin position="143"/>
        <end position="157"/>
    </location>
</feature>
<organism evidence="8 9">
    <name type="scientific">Propionivibrio dicarboxylicus</name>
    <dbReference type="NCBI Taxonomy" id="83767"/>
    <lineage>
        <taxon>Bacteria</taxon>
        <taxon>Pseudomonadati</taxon>
        <taxon>Pseudomonadota</taxon>
        <taxon>Betaproteobacteria</taxon>
        <taxon>Rhodocyclales</taxon>
        <taxon>Rhodocyclaceae</taxon>
        <taxon>Propionivibrio</taxon>
    </lineage>
</organism>
<dbReference type="PROSITE" id="PS50222">
    <property type="entry name" value="EF_HAND_2"/>
    <property type="match status" value="2"/>
</dbReference>
<dbReference type="Proteomes" id="UP000198607">
    <property type="component" value="Unassembled WGS sequence"/>
</dbReference>
<dbReference type="PROSITE" id="PS00018">
    <property type="entry name" value="EF_HAND_1"/>
    <property type="match status" value="1"/>
</dbReference>
<keyword evidence="4" id="KW-0677">Repeat</keyword>
<evidence type="ECO:0000256" key="5">
    <source>
        <dbReference type="ARBA" id="ARBA00023288"/>
    </source>
</evidence>
<gene>
    <name evidence="8" type="ORF">SAMN05660652_00515</name>
</gene>